<dbReference type="Proteomes" id="UP001149090">
    <property type="component" value="Unassembled WGS sequence"/>
</dbReference>
<dbReference type="EMBL" id="JAPDFW010000071">
    <property type="protein sequence ID" value="KAJ5073911.1"/>
    <property type="molecule type" value="Genomic_DNA"/>
</dbReference>
<dbReference type="PANTHER" id="PTHR37516">
    <property type="entry name" value="SCA1 COMPLEX SCAFFOLD PROTEIN SCAA"/>
    <property type="match status" value="1"/>
</dbReference>
<feature type="compositionally biased region" description="Basic and acidic residues" evidence="2">
    <location>
        <begin position="189"/>
        <end position="212"/>
    </location>
</feature>
<keyword evidence="1" id="KW-0175">Coiled coil</keyword>
<evidence type="ECO:0000313" key="4">
    <source>
        <dbReference type="Proteomes" id="UP001149090"/>
    </source>
</evidence>
<accession>A0A9Q0LID0</accession>
<comment type="caution">
    <text evidence="3">The sequence shown here is derived from an EMBL/GenBank/DDBJ whole genome shotgun (WGS) entry which is preliminary data.</text>
</comment>
<proteinExistence type="predicted"/>
<dbReference type="GO" id="GO:0046579">
    <property type="term" value="P:positive regulation of Ras protein signal transduction"/>
    <property type="evidence" value="ECO:0007669"/>
    <property type="project" value="TreeGrafter"/>
</dbReference>
<keyword evidence="4" id="KW-1185">Reference proteome</keyword>
<name>A0A9Q0LID0_ANAIG</name>
<dbReference type="GO" id="GO:0005829">
    <property type="term" value="C:cytosol"/>
    <property type="evidence" value="ECO:0007669"/>
    <property type="project" value="TreeGrafter"/>
</dbReference>
<dbReference type="AlphaFoldDB" id="A0A9Q0LID0"/>
<feature type="region of interest" description="Disordered" evidence="2">
    <location>
        <begin position="189"/>
        <end position="245"/>
    </location>
</feature>
<dbReference type="PANTHER" id="PTHR37516:SF1">
    <property type="entry name" value="SCA1 COMPLEX SCAFFOLD PROTEIN SCAA"/>
    <property type="match status" value="1"/>
</dbReference>
<dbReference type="GO" id="GO:1904515">
    <property type="term" value="P:positive regulation of TORC2 signaling"/>
    <property type="evidence" value="ECO:0007669"/>
    <property type="project" value="TreeGrafter"/>
</dbReference>
<gene>
    <name evidence="3" type="ORF">M0811_08184</name>
</gene>
<dbReference type="GO" id="GO:0005886">
    <property type="term" value="C:plasma membrane"/>
    <property type="evidence" value="ECO:0007669"/>
    <property type="project" value="TreeGrafter"/>
</dbReference>
<feature type="compositionally biased region" description="Basic and acidic residues" evidence="2">
    <location>
        <begin position="223"/>
        <end position="245"/>
    </location>
</feature>
<dbReference type="OrthoDB" id="17150at2759"/>
<feature type="coiled-coil region" evidence="1">
    <location>
        <begin position="396"/>
        <end position="423"/>
    </location>
</feature>
<reference evidence="3" key="1">
    <citation type="submission" date="2022-10" db="EMBL/GenBank/DDBJ databases">
        <title>Novel sulphate-reducing endosymbionts in the free-living metamonad Anaeramoeba.</title>
        <authorList>
            <person name="Jerlstrom-Hultqvist J."/>
            <person name="Cepicka I."/>
            <person name="Gallot-Lavallee L."/>
            <person name="Salas-Leiva D."/>
            <person name="Curtis B.A."/>
            <person name="Zahonova K."/>
            <person name="Pipaliya S."/>
            <person name="Dacks J."/>
            <person name="Roger A.J."/>
        </authorList>
    </citation>
    <scope>NUCLEOTIDE SEQUENCE</scope>
    <source>
        <strain evidence="3">BMAN</strain>
    </source>
</reference>
<sequence>MSKPNLTRSLSLAKKILARSPSHTKVTKSTSTPNYILRYITSDQRIYTGPNININKAVPNITDSGKQGLPVYFDSTGNFYDIYFQEVSADFFQNLKNQKNLTEKQNLLIKKGPKFTDKFPDFPKTDDFTSYNDYEQALREWKLSVETIAGYSIFPIILGRAYSRPHYSKSQDEKSFGFSERTSIERRSSSYIDKKSNVGDNRISTEHSHSSLEKMTIPQESLNGKEEKQEEKKDLEENSKNIEKEETLPEYMDGTSDLIVKTLSWDHQLYPPEPDPTNYQTFREFELSYKRWSRIVLKTVKEVPPHSSQFIDMYGLMTADEKEEKERERKAAENARLFKEEIRKKKKKRKIFDIPFLRWKSKIDRRMLQYSSTCDPNSYETLLYYYFHSEYEQQMAQKYQKKQEKTEIEMRNQKEEEEKMKSDSVMMSFSLSQEDNRMSNLTSLSDMRIEKLEPKVQQSLTHFISTIYDRNQSNFKKYHQFTKPLIGKLHSSFPRNELDDVSRQLWSNNNRKSKSVDHSIFNGWLRNEDLEKVLLDESKGLPDEIDGKTVIFAVPRYNISEKIDLKQLKKDPIYLKKKTNELRQNAKDYINSLIQDPNGFTIESLRKVLCHNMFLDIFTHLLSEYTFHENREKPYSEVFLSPVKLDNYSQLLSLFSDSRSPMIHAKVSQFVSSMLQSNFSKSLLERIVHDQDIQSLYNIAYAMNYFEENPTHVFPPLPEMRQVSLLMFKKEFESLEKSVFLHYYLTIIQKIIQNEGQAFLFVNIVTSIETMVKNLKTSFGMILQSNPSFFKTDIFRAISSPFPMLSTYYLFILIYLLKTDDKVLIDIIQSKDSDILGSLRKLTTEKYKHIRIASQYIWGVFQRFERWWIFIVQKYSNNIEMLLSDLTPPKRPIKMEDEDEDEDENEIQEIPPFIDLLHDFMIFVFQNSKIGQSTTIMIESLFFDLLNHLSKQMKEDPKNLGLFLIGDIVSKMGKAFSRMNLIESQTKETRLAFAITTKKRKLYVKSEHIENIIQMINDTPMNLYSLKSSLVSLLRDVIRTESVFDDMKSKPEIFSKIINLFRYSKDFGLSSQLWMLVYECLLYHSGMFEYLKKSKHLKPIIELISTSSDASITITGLHYLRKIFMMAERESKRISSSKPPTRPLEKDSFRSIQKDLKFFVDYFAKNSLFVRIHMIYMNTSTKNGILFDNVAQFYSTIISLPICSKIVKESVKKDSYRQGILTMHDMIAGNDESNKSKLILRIKSKEEKRLKKSEKKN</sequence>
<evidence type="ECO:0000256" key="2">
    <source>
        <dbReference type="SAM" id="MobiDB-lite"/>
    </source>
</evidence>
<evidence type="ECO:0000256" key="1">
    <source>
        <dbReference type="SAM" id="Coils"/>
    </source>
</evidence>
<protein>
    <submittedName>
        <fullName evidence="3">Sca1 complex scaffold protein scaa</fullName>
    </submittedName>
</protein>
<dbReference type="InterPro" id="IPR016024">
    <property type="entry name" value="ARM-type_fold"/>
</dbReference>
<evidence type="ECO:0000313" key="3">
    <source>
        <dbReference type="EMBL" id="KAJ5073911.1"/>
    </source>
</evidence>
<dbReference type="SUPFAM" id="SSF48371">
    <property type="entry name" value="ARM repeat"/>
    <property type="match status" value="1"/>
</dbReference>
<organism evidence="3 4">
    <name type="scientific">Anaeramoeba ignava</name>
    <name type="common">Anaerobic marine amoeba</name>
    <dbReference type="NCBI Taxonomy" id="1746090"/>
    <lineage>
        <taxon>Eukaryota</taxon>
        <taxon>Metamonada</taxon>
        <taxon>Anaeramoebidae</taxon>
        <taxon>Anaeramoeba</taxon>
    </lineage>
</organism>
<dbReference type="InterPro" id="IPR037474">
    <property type="entry name" value="ScaA"/>
</dbReference>